<evidence type="ECO:0000313" key="3">
    <source>
        <dbReference type="EMBL" id="MEM5501223.1"/>
    </source>
</evidence>
<evidence type="ECO:0000259" key="2">
    <source>
        <dbReference type="Pfam" id="PF20469"/>
    </source>
</evidence>
<dbReference type="Pfam" id="PF20469">
    <property type="entry name" value="OLD-like_TOPRIM"/>
    <property type="match status" value="1"/>
</dbReference>
<evidence type="ECO:0000259" key="1">
    <source>
        <dbReference type="Pfam" id="PF13175"/>
    </source>
</evidence>
<dbReference type="RefSeq" id="WP_342847762.1">
    <property type="nucleotide sequence ID" value="NZ_JBBMQO010000003.1"/>
</dbReference>
<feature type="domain" description="Endonuclease GajA/Old nuclease/RecF-like AAA" evidence="1">
    <location>
        <begin position="5"/>
        <end position="81"/>
    </location>
</feature>
<dbReference type="PANTHER" id="PTHR43581">
    <property type="entry name" value="ATP/GTP PHOSPHATASE"/>
    <property type="match status" value="1"/>
</dbReference>
<dbReference type="InterPro" id="IPR041685">
    <property type="entry name" value="AAA_GajA/Old/RecF-like"/>
</dbReference>
<accession>A0ABU9T524</accession>
<reference evidence="3 4" key="1">
    <citation type="submission" date="2024-03" db="EMBL/GenBank/DDBJ databases">
        <title>Community enrichment and isolation of bacterial strains for fucoidan degradation.</title>
        <authorList>
            <person name="Sichert A."/>
        </authorList>
    </citation>
    <scope>NUCLEOTIDE SEQUENCE [LARGE SCALE GENOMIC DNA]</scope>
    <source>
        <strain evidence="3 4">AS62</strain>
    </source>
</reference>
<protein>
    <submittedName>
        <fullName evidence="3">AAA family ATPase</fullName>
    </submittedName>
</protein>
<sequence>MSILLDQVRIAGFRGLKNVEASLSKTTVFIGTNNSGKTSFIKALQLALGDYQRYVTNEDFLINESDEKTDQIIIDVRFVPVDNEGNRRPDFTSEWVEEFGPGIQQEPDAKQFYAYRTVVKADPIKGSFSVDRFTLVVWPDFTKWQDPPAGSKKATKRNDKIPFVSIDAQRDLHQELNEKTSFVGRVLSSVEYNAADVKSLEEKIADINTAAVDKSEPLKSLKSHLNALNQSLGGSGNAEVNPFPKKIRDLSKRFSVHFGDDEKHSFSMEYHGMGTRSWASMLSIRAFIELNAEKHKKEAKPYFPILAAEEPEAHLHPTAQKSLFTQLAETKGQVIISTHSPYLTSICDIYSVRSLAKIGGAKTCRSLVTGIDPDGIKSIKRAVLRNKGEVLFARALVLFEGVTEEQVYPAMFEKYFGKSPFALGVEMISVDGKNYAPFVKLALSFGIPVCIVGDNDNSAKADVEKQLAKIPIETGLKLDTKLFNLGFLGAGNDIEAELVDVVGLLPELRQALINLETNMNANPAHQAAKTAEINKLANPDLITRLRSSKAAYAGFLHDIILKNPESREKEKLAPVSLVEAFKKIESWLK</sequence>
<dbReference type="InterPro" id="IPR051396">
    <property type="entry name" value="Bact_Antivir_Def_Nuclease"/>
</dbReference>
<evidence type="ECO:0000313" key="4">
    <source>
        <dbReference type="Proteomes" id="UP001477870"/>
    </source>
</evidence>
<keyword evidence="4" id="KW-1185">Reference proteome</keyword>
<dbReference type="InterPro" id="IPR034139">
    <property type="entry name" value="TOPRIM_OLD"/>
</dbReference>
<dbReference type="EMBL" id="JBBMQO010000003">
    <property type="protein sequence ID" value="MEM5501223.1"/>
    <property type="molecule type" value="Genomic_DNA"/>
</dbReference>
<dbReference type="PANTHER" id="PTHR43581:SF4">
    <property type="entry name" value="ATP_GTP PHOSPHATASE"/>
    <property type="match status" value="1"/>
</dbReference>
<name>A0ABU9T524_9HYPH</name>
<dbReference type="InterPro" id="IPR027417">
    <property type="entry name" value="P-loop_NTPase"/>
</dbReference>
<dbReference type="Proteomes" id="UP001477870">
    <property type="component" value="Unassembled WGS sequence"/>
</dbReference>
<organism evidence="3 4">
    <name type="scientific">Ahrensia kielensis</name>
    <dbReference type="NCBI Taxonomy" id="76980"/>
    <lineage>
        <taxon>Bacteria</taxon>
        <taxon>Pseudomonadati</taxon>
        <taxon>Pseudomonadota</taxon>
        <taxon>Alphaproteobacteria</taxon>
        <taxon>Hyphomicrobiales</taxon>
        <taxon>Ahrensiaceae</taxon>
        <taxon>Ahrensia</taxon>
    </lineage>
</organism>
<feature type="domain" description="Endonuclease GajA/Old nuclease/RecF-like AAA" evidence="1">
    <location>
        <begin position="159"/>
        <end position="343"/>
    </location>
</feature>
<dbReference type="Pfam" id="PF13175">
    <property type="entry name" value="AAA_15"/>
    <property type="match status" value="2"/>
</dbReference>
<dbReference type="SUPFAM" id="SSF52540">
    <property type="entry name" value="P-loop containing nucleoside triphosphate hydrolases"/>
    <property type="match status" value="1"/>
</dbReference>
<proteinExistence type="predicted"/>
<dbReference type="Gene3D" id="3.40.50.300">
    <property type="entry name" value="P-loop containing nucleotide triphosphate hydrolases"/>
    <property type="match status" value="1"/>
</dbReference>
<feature type="domain" description="OLD protein-like TOPRIM" evidence="2">
    <location>
        <begin position="391"/>
        <end position="456"/>
    </location>
</feature>
<gene>
    <name evidence="3" type="ORF">WNY59_06435</name>
</gene>
<dbReference type="CDD" id="cd01026">
    <property type="entry name" value="TOPRIM_OLD"/>
    <property type="match status" value="1"/>
</dbReference>
<comment type="caution">
    <text evidence="3">The sequence shown here is derived from an EMBL/GenBank/DDBJ whole genome shotgun (WGS) entry which is preliminary data.</text>
</comment>